<sequence length="53" mass="6134">MAHQHLKGEVERGLPRILINNVAHFEWDLTFEELDVARLVALKEAGRITRQVI</sequence>
<proteinExistence type="predicted"/>
<evidence type="ECO:0000313" key="1">
    <source>
        <dbReference type="EMBL" id="MFD1426152.1"/>
    </source>
</evidence>
<dbReference type="Proteomes" id="UP001597282">
    <property type="component" value="Unassembled WGS sequence"/>
</dbReference>
<keyword evidence="2" id="KW-1185">Reference proteome</keyword>
<gene>
    <name evidence="1" type="ORF">ACFQ4Y_04295</name>
</gene>
<accession>A0ABW4C708</accession>
<evidence type="ECO:0000313" key="2">
    <source>
        <dbReference type="Proteomes" id="UP001597282"/>
    </source>
</evidence>
<protein>
    <submittedName>
        <fullName evidence="1">Uncharacterized protein</fullName>
    </submittedName>
</protein>
<name>A0ABW4C708_9BACL</name>
<reference evidence="2" key="1">
    <citation type="journal article" date="2019" name="Int. J. Syst. Evol. Microbiol.">
        <title>The Global Catalogue of Microorganisms (GCM) 10K type strain sequencing project: providing services to taxonomists for standard genome sequencing and annotation.</title>
        <authorList>
            <consortium name="The Broad Institute Genomics Platform"/>
            <consortium name="The Broad Institute Genome Sequencing Center for Infectious Disease"/>
            <person name="Wu L."/>
            <person name="Ma J."/>
        </authorList>
    </citation>
    <scope>NUCLEOTIDE SEQUENCE [LARGE SCALE GENOMIC DNA]</scope>
    <source>
        <strain evidence="2">S1</strain>
    </source>
</reference>
<comment type="caution">
    <text evidence="1">The sequence shown here is derived from an EMBL/GenBank/DDBJ whole genome shotgun (WGS) entry which is preliminary data.</text>
</comment>
<dbReference type="RefSeq" id="WP_429246461.1">
    <property type="nucleotide sequence ID" value="NZ_JBNPXF010000006.1"/>
</dbReference>
<dbReference type="EMBL" id="JBHTNU010000003">
    <property type="protein sequence ID" value="MFD1426152.1"/>
    <property type="molecule type" value="Genomic_DNA"/>
</dbReference>
<organism evidence="1 2">
    <name type="scientific">Kroppenstedtia sanguinis</name>
    <dbReference type="NCBI Taxonomy" id="1380684"/>
    <lineage>
        <taxon>Bacteria</taxon>
        <taxon>Bacillati</taxon>
        <taxon>Bacillota</taxon>
        <taxon>Bacilli</taxon>
        <taxon>Bacillales</taxon>
        <taxon>Thermoactinomycetaceae</taxon>
        <taxon>Kroppenstedtia</taxon>
    </lineage>
</organism>